<sequence>MVVMPNCCMTEVSDFSMESLVPKAETQQEQFLKKYPNYDGRGITIAILDTGVDPALPGMQASKTSDGKRKIIDIIDCTGAGDVDTSTIRTANNGYIVGLSGRKLKIPSSWKNPSGKYHVGLKPVYQLYPKQLLERIRSERKEELFDCSQKLAVADARRQLSSHEEAIGGSSEFLAEKEEREDLISQIEQLKSFEKSKDVGPIADCIVFHDGCRYVACIDTSYRGRLKLSPLLSSYRESGQYAKLSDKDMLTYCVTIHDSGNLLEICVPSGQHGSHVANIAAACFPNEPEKNGLAPGAQIVSLCIGDNRLSTMETGAALTRAFNRCGELKIDIANFSYGEESDFPNKGRIIDAINKMVWRHDVLLVASAGNNGPALSTAGSPGSTTSSVIGIGAYVSPKMMEAMYCMREKIPTTFYPWSSRGPCTDGGLGVSVCAPGAAITGVPKFTLKYASLMNGTSMSAPNASGNIACLLSALKSSNLETSLFMVRLSLENTADKPKCHNSFAFGHGLLQIDSAFEFLQKYARTVTPLLTHLEVLVDGVNRGIYLRELYESQHITNFTISVEPKFKPQSDNEEKIAFEKHIVLICDTSLVKCPKQLELTNQQHQFVVSIDPSSLQPGKAYFFKIEGFDACHLSMGPLFVVPITVIVPLLFNKETNYTFTQSLILNPSIPERIFFHIPSDADWGDLVLYNKSNEEAKYVLHCVQIQPNTAIRCSETYKALILKPNSENVVVVKLIGGRTMELCITKWWSHLGNGNIDVKLQLHGTRPTSNEIYVMSTEVCHRFQIQNSIMSYEKISPAITFRQICYPLHPKFVKIRPLGPRDLFHDGSQVFQLLLSYSFTLPKATEALFEIPGLTDYLYENPVDDIHIMIFFTTKEYVGSSSSYPKRHIMKLAKGEYCARVQIRHENESFLEKLQNLTLSLVTRLSTSINLDCFADLDSALKNSGDRLANKCLKPDQLITVFLGQLSEEKLPENVCAGCYLLGALTIPKYECARSVVQYPVIYYFNEYGKRHAKGLASLTLVEKSDPSRCSQMKKMEVNLDFRLVFLLNLPDELRGVQIQWLEKLENHEEANRLFMKLNETFPDDIKLLMTQTKRFGQRYIEFQDSKGLRDDILALIERILVIAKPEEVLKYLGLKQKSKDYDVTHKSEMELKQNIITDVLIIRANLLLDEHLAISTQDVPDSFRNGLKVEKSTVSADDSPLKESGNNSEGNKDALPEEAEIVEVEDSSDSAKACSNETLKLSAKKPKVLLKEAEEAFYEVLRWADPEDAKVHLITAKLAAAHAHYGKALKFLLKAAEEKPFSNSRTVDNAIIEAS</sequence>
<dbReference type="FunFam" id="3.40.50.200:FF:000039">
    <property type="entry name" value="Predicted protein"/>
    <property type="match status" value="1"/>
</dbReference>
<dbReference type="InterPro" id="IPR034051">
    <property type="entry name" value="TPP_II_domain"/>
</dbReference>
<evidence type="ECO:0000256" key="1">
    <source>
        <dbReference type="ARBA" id="ARBA00001910"/>
    </source>
</evidence>
<evidence type="ECO:0000259" key="14">
    <source>
        <dbReference type="Pfam" id="PF21223"/>
    </source>
</evidence>
<evidence type="ECO:0000256" key="9">
    <source>
        <dbReference type="ARBA" id="ARBA00032232"/>
    </source>
</evidence>
<feature type="domain" description="Tripeptidyl peptidase II second Ig-like" evidence="13">
    <location>
        <begin position="790"/>
        <end position="975"/>
    </location>
</feature>
<evidence type="ECO:0000259" key="12">
    <source>
        <dbReference type="Pfam" id="PF00082"/>
    </source>
</evidence>
<dbReference type="CDD" id="cd04857">
    <property type="entry name" value="Peptidases_S8_Tripeptidyl_Aminopeptidase_II"/>
    <property type="match status" value="1"/>
</dbReference>
<dbReference type="PRINTS" id="PR00723">
    <property type="entry name" value="SUBTILISIN"/>
</dbReference>
<dbReference type="STRING" id="451379.A0A0N5AND1"/>
<dbReference type="GO" id="GO:0006508">
    <property type="term" value="P:proteolysis"/>
    <property type="evidence" value="ECO:0007669"/>
    <property type="project" value="UniProtKB-KW"/>
</dbReference>
<dbReference type="InterPro" id="IPR023828">
    <property type="entry name" value="Peptidase_S8_Ser-AS"/>
</dbReference>
<organism evidence="16 17">
    <name type="scientific">Syphacia muris</name>
    <dbReference type="NCBI Taxonomy" id="451379"/>
    <lineage>
        <taxon>Eukaryota</taxon>
        <taxon>Metazoa</taxon>
        <taxon>Ecdysozoa</taxon>
        <taxon>Nematoda</taxon>
        <taxon>Chromadorea</taxon>
        <taxon>Rhabditida</taxon>
        <taxon>Spirurina</taxon>
        <taxon>Oxyuridomorpha</taxon>
        <taxon>Oxyuroidea</taxon>
        <taxon>Oxyuridae</taxon>
        <taxon>Syphacia</taxon>
    </lineage>
</organism>
<keyword evidence="16" id="KW-1185">Reference proteome</keyword>
<feature type="active site" description="Charge relay system" evidence="10">
    <location>
        <position position="49"/>
    </location>
</feature>
<dbReference type="GO" id="GO:0008240">
    <property type="term" value="F:tripeptidyl-peptidase activity"/>
    <property type="evidence" value="ECO:0007669"/>
    <property type="project" value="UniProtKB-EC"/>
</dbReference>
<evidence type="ECO:0000256" key="2">
    <source>
        <dbReference type="ARBA" id="ARBA00011073"/>
    </source>
</evidence>
<evidence type="ECO:0000256" key="10">
    <source>
        <dbReference type="PROSITE-ProRule" id="PRU01240"/>
    </source>
</evidence>
<comment type="catalytic activity">
    <reaction evidence="1">
        <text>Release of an N-terminal tripeptide from a polypeptide.</text>
        <dbReference type="EC" id="3.4.14.10"/>
    </reaction>
</comment>
<feature type="domain" description="Tripeptidyl-peptidase II galactose-binding" evidence="15">
    <location>
        <begin position="667"/>
        <end position="752"/>
    </location>
</feature>
<dbReference type="InterPro" id="IPR000209">
    <property type="entry name" value="Peptidase_S8/S53_dom"/>
</dbReference>
<keyword evidence="6 10" id="KW-0645">Protease</keyword>
<evidence type="ECO:0000256" key="7">
    <source>
        <dbReference type="ARBA" id="ARBA00022801"/>
    </source>
</evidence>
<dbReference type="Pfam" id="PF21223">
    <property type="entry name" value="TPPII_Ig-like-1"/>
    <property type="match status" value="1"/>
</dbReference>
<evidence type="ECO:0000313" key="16">
    <source>
        <dbReference type="Proteomes" id="UP000046393"/>
    </source>
</evidence>
<dbReference type="Proteomes" id="UP000046393">
    <property type="component" value="Unplaced"/>
</dbReference>
<protein>
    <recommendedName>
        <fullName evidence="4">Tripeptidyl-peptidase 2</fullName>
        <ecNumber evidence="3">3.4.14.10</ecNumber>
    </recommendedName>
    <alternativeName>
        <fullName evidence="9">Tripeptidyl aminopeptidase</fullName>
    </alternativeName>
</protein>
<evidence type="ECO:0000256" key="6">
    <source>
        <dbReference type="ARBA" id="ARBA00022670"/>
    </source>
</evidence>
<dbReference type="Pfam" id="PF00082">
    <property type="entry name" value="Peptidase_S8"/>
    <property type="match status" value="1"/>
</dbReference>
<dbReference type="PROSITE" id="PS51892">
    <property type="entry name" value="SUBTILASE"/>
    <property type="match status" value="1"/>
</dbReference>
<dbReference type="InterPro" id="IPR015500">
    <property type="entry name" value="Peptidase_S8_subtilisin-rel"/>
</dbReference>
<dbReference type="InterPro" id="IPR050131">
    <property type="entry name" value="Peptidase_S8_subtilisin-like"/>
</dbReference>
<dbReference type="Pfam" id="PF12580">
    <property type="entry name" value="TPPII"/>
    <property type="match status" value="1"/>
</dbReference>
<accession>A0A0N5AND1</accession>
<name>A0A0N5AND1_9BILA</name>
<evidence type="ECO:0000313" key="17">
    <source>
        <dbReference type="WBParaSite" id="SMUV_0000611501-mRNA-1"/>
    </source>
</evidence>
<dbReference type="Pfam" id="PF21316">
    <property type="entry name" value="TPPII_GBD"/>
    <property type="match status" value="1"/>
</dbReference>
<dbReference type="PANTHER" id="PTHR43806:SF14">
    <property type="entry name" value="TRIPEPTIDYL-PEPTIDASE 2"/>
    <property type="match status" value="1"/>
</dbReference>
<comment type="similarity">
    <text evidence="2 10">Belongs to the peptidase S8 family.</text>
</comment>
<dbReference type="WBParaSite" id="SMUV_0000611501-mRNA-1">
    <property type="protein sequence ID" value="SMUV_0000611501-mRNA-1"/>
    <property type="gene ID" value="SMUV_0000611501"/>
</dbReference>
<feature type="active site" description="Charge relay system" evidence="10">
    <location>
        <position position="457"/>
    </location>
</feature>
<dbReference type="Gene3D" id="1.25.40.710">
    <property type="match status" value="1"/>
</dbReference>
<keyword evidence="7 10" id="KW-0378">Hydrolase</keyword>
<dbReference type="GO" id="GO:0004177">
    <property type="term" value="F:aminopeptidase activity"/>
    <property type="evidence" value="ECO:0007669"/>
    <property type="project" value="UniProtKB-KW"/>
</dbReference>
<dbReference type="PANTHER" id="PTHR43806">
    <property type="entry name" value="PEPTIDASE S8"/>
    <property type="match status" value="1"/>
</dbReference>
<dbReference type="InterPro" id="IPR022229">
    <property type="entry name" value="TPPII_Ig-like-2"/>
</dbReference>
<dbReference type="Gene3D" id="2.60.40.3170">
    <property type="match status" value="1"/>
</dbReference>
<feature type="active site" description="Charge relay system" evidence="10">
    <location>
        <position position="272"/>
    </location>
</feature>
<dbReference type="Gene3D" id="2.20.25.690">
    <property type="match status" value="1"/>
</dbReference>
<dbReference type="PROSITE" id="PS00138">
    <property type="entry name" value="SUBTILASE_SER"/>
    <property type="match status" value="1"/>
</dbReference>
<dbReference type="EC" id="3.4.14.10" evidence="3"/>
<feature type="region of interest" description="Disordered" evidence="11">
    <location>
        <begin position="1195"/>
        <end position="1216"/>
    </location>
</feature>
<dbReference type="InterPro" id="IPR048383">
    <property type="entry name" value="TPPII_Ig-like-1"/>
</dbReference>
<dbReference type="Gene3D" id="3.40.50.200">
    <property type="entry name" value="Peptidase S8/S53 domain"/>
    <property type="match status" value="1"/>
</dbReference>
<evidence type="ECO:0000256" key="4">
    <source>
        <dbReference type="ARBA" id="ARBA00020244"/>
    </source>
</evidence>
<proteinExistence type="inferred from homology"/>
<evidence type="ECO:0000256" key="11">
    <source>
        <dbReference type="SAM" id="MobiDB-lite"/>
    </source>
</evidence>
<dbReference type="InterPro" id="IPR048384">
    <property type="entry name" value="TPPII_GBD"/>
</dbReference>
<reference evidence="17" key="1">
    <citation type="submission" date="2016-04" db="UniProtKB">
        <authorList>
            <consortium name="WormBaseParasite"/>
        </authorList>
    </citation>
    <scope>IDENTIFICATION</scope>
</reference>
<dbReference type="InterPro" id="IPR046939">
    <property type="entry name" value="TPPII_C_sf"/>
</dbReference>
<evidence type="ECO:0000256" key="8">
    <source>
        <dbReference type="ARBA" id="ARBA00022825"/>
    </source>
</evidence>
<evidence type="ECO:0000256" key="5">
    <source>
        <dbReference type="ARBA" id="ARBA00022438"/>
    </source>
</evidence>
<dbReference type="InterPro" id="IPR046940">
    <property type="entry name" value="TPPII_Ig-like_sf"/>
</dbReference>
<keyword evidence="5" id="KW-0031">Aminopeptidase</keyword>
<dbReference type="GO" id="GO:0004252">
    <property type="term" value="F:serine-type endopeptidase activity"/>
    <property type="evidence" value="ECO:0007669"/>
    <property type="project" value="UniProtKB-UniRule"/>
</dbReference>
<dbReference type="FunFam" id="3.40.50.200:FF:000003">
    <property type="entry name" value="Tripeptidyl peptidase 2"/>
    <property type="match status" value="1"/>
</dbReference>
<dbReference type="InterPro" id="IPR036852">
    <property type="entry name" value="Peptidase_S8/S53_dom_sf"/>
</dbReference>
<feature type="domain" description="Peptidase S8/S53" evidence="12">
    <location>
        <begin position="40"/>
        <end position="508"/>
    </location>
</feature>
<evidence type="ECO:0000256" key="3">
    <source>
        <dbReference type="ARBA" id="ARBA00012462"/>
    </source>
</evidence>
<keyword evidence="8 10" id="KW-0720">Serine protease</keyword>
<evidence type="ECO:0000259" key="15">
    <source>
        <dbReference type="Pfam" id="PF21316"/>
    </source>
</evidence>
<evidence type="ECO:0000259" key="13">
    <source>
        <dbReference type="Pfam" id="PF12580"/>
    </source>
</evidence>
<feature type="domain" description="Tripeptidyl-peptidase II first Ig-like" evidence="14">
    <location>
        <begin position="540"/>
        <end position="646"/>
    </location>
</feature>
<dbReference type="GO" id="GO:0005829">
    <property type="term" value="C:cytosol"/>
    <property type="evidence" value="ECO:0007669"/>
    <property type="project" value="TreeGrafter"/>
</dbReference>
<dbReference type="SUPFAM" id="SSF52743">
    <property type="entry name" value="Subtilisin-like"/>
    <property type="match status" value="1"/>
</dbReference>